<name>A0A9Q9DS63_CURCL</name>
<dbReference type="InterPro" id="IPR036047">
    <property type="entry name" value="F-box-like_dom_sf"/>
</dbReference>
<gene>
    <name evidence="1" type="ORF">yc1106_03375</name>
</gene>
<organism evidence="1 2">
    <name type="scientific">Curvularia clavata</name>
    <dbReference type="NCBI Taxonomy" id="95742"/>
    <lineage>
        <taxon>Eukaryota</taxon>
        <taxon>Fungi</taxon>
        <taxon>Dikarya</taxon>
        <taxon>Ascomycota</taxon>
        <taxon>Pezizomycotina</taxon>
        <taxon>Dothideomycetes</taxon>
        <taxon>Pleosporomycetidae</taxon>
        <taxon>Pleosporales</taxon>
        <taxon>Pleosporineae</taxon>
        <taxon>Pleosporaceae</taxon>
        <taxon>Curvularia</taxon>
    </lineage>
</organism>
<evidence type="ECO:0000313" key="2">
    <source>
        <dbReference type="Proteomes" id="UP001056012"/>
    </source>
</evidence>
<dbReference type="Proteomes" id="UP001056012">
    <property type="component" value="Chromosome 2"/>
</dbReference>
<dbReference type="VEuPathDB" id="FungiDB:yc1106_03375"/>
<dbReference type="OrthoDB" id="3932329at2759"/>
<protein>
    <recommendedName>
        <fullName evidence="3">F-box domain-containing protein</fullName>
    </recommendedName>
</protein>
<proteinExistence type="predicted"/>
<sequence length="396" mass="44618">MGGYLSSPCKEERKHDVRYVAETGPFCVICGGPFDIEGEIYNIDPKDPQFSWLYDLRLIGNTQDLQHHVVASEGYASPINISSLPDSFLSEPACFSLTGSGFFHVAGQDGQNDIWIDALCRMPGHGTLFPLHDACLETSCRAIEHHQLNRKECERKPALEVLIDLLNSCFIDKRERDGSASSANDLFNLSSHCSVYGPRSVLALTKLEWWGGGYDRYFANPIERGNTTPFVQRVLQTFPRTKYMPAFTALPSRQYQRLECLPKELLDEISSHLPISSVIALHRTSKLLALQTPLDSNFWRNSLGEGSLHPHVWDLDAKRVEQLLPQPATAPLDPTASWDWRSVAKLLAAKRSPINRRDDRLVDVPAGFWNRCRIWATVEEALQARMNELATELLVT</sequence>
<dbReference type="SUPFAM" id="SSF81383">
    <property type="entry name" value="F-box domain"/>
    <property type="match status" value="1"/>
</dbReference>
<reference evidence="1" key="1">
    <citation type="submission" date="2021-12" db="EMBL/GenBank/DDBJ databases">
        <title>Curvularia clavata genome.</title>
        <authorList>
            <person name="Cao Y."/>
        </authorList>
    </citation>
    <scope>NUCLEOTIDE SEQUENCE</scope>
    <source>
        <strain evidence="1">Yc1106</strain>
    </source>
</reference>
<keyword evidence="2" id="KW-1185">Reference proteome</keyword>
<evidence type="ECO:0008006" key="3">
    <source>
        <dbReference type="Google" id="ProtNLM"/>
    </source>
</evidence>
<accession>A0A9Q9DS63</accession>
<dbReference type="EMBL" id="CP089275">
    <property type="protein sequence ID" value="USP76101.1"/>
    <property type="molecule type" value="Genomic_DNA"/>
</dbReference>
<dbReference type="AlphaFoldDB" id="A0A9Q9DS63"/>
<evidence type="ECO:0000313" key="1">
    <source>
        <dbReference type="EMBL" id="USP76101.1"/>
    </source>
</evidence>